<dbReference type="AlphaFoldDB" id="A0A0S4QMA3"/>
<gene>
    <name evidence="3" type="ORF">Ga0074812_105230</name>
</gene>
<dbReference type="InterPro" id="IPR029044">
    <property type="entry name" value="Nucleotide-diphossugar_trans"/>
</dbReference>
<dbReference type="RefSeq" id="WP_091274262.1">
    <property type="nucleotide sequence ID" value="NZ_FAOZ01000005.1"/>
</dbReference>
<keyword evidence="1" id="KW-0808">Transferase</keyword>
<dbReference type="InterPro" id="IPR025877">
    <property type="entry name" value="MobA-like_NTP_Trfase"/>
</dbReference>
<sequence>MTAPVPGALGAPGTQGALGAQGFQGAIGVRGFQGVQGDAEPWDALVLAGGAARRMGGDDKAVLSVGGARLLDRVLDAVAAARTVVVVGPQRPPVPGTRAVRWAREDPPGGGPVAAIAAGLRLVTATRVVVLAVDLPFLGAAEVHGLLDAVAAGGGPGGPQVALLSDPAQRPQYLAAAWRTVTLRAVLPVDPAGRSVRSLLAGQSVRTVAATERVCLDCDDPAALAVARAWAVSPVPVPDPGPGPGPGPLPE</sequence>
<proteinExistence type="predicted"/>
<evidence type="ECO:0000256" key="1">
    <source>
        <dbReference type="ARBA" id="ARBA00022679"/>
    </source>
</evidence>
<keyword evidence="4" id="KW-1185">Reference proteome</keyword>
<dbReference type="PANTHER" id="PTHR19136:SF81">
    <property type="entry name" value="MOLYBDENUM COFACTOR GUANYLYLTRANSFERASE"/>
    <property type="match status" value="1"/>
</dbReference>
<dbReference type="EMBL" id="FAOZ01000005">
    <property type="protein sequence ID" value="CUU55578.1"/>
    <property type="molecule type" value="Genomic_DNA"/>
</dbReference>
<dbReference type="SUPFAM" id="SSF53448">
    <property type="entry name" value="Nucleotide-diphospho-sugar transferases"/>
    <property type="match status" value="1"/>
</dbReference>
<dbReference type="Pfam" id="PF12804">
    <property type="entry name" value="NTP_transf_3"/>
    <property type="match status" value="1"/>
</dbReference>
<dbReference type="GO" id="GO:0016779">
    <property type="term" value="F:nucleotidyltransferase activity"/>
    <property type="evidence" value="ECO:0007669"/>
    <property type="project" value="TreeGrafter"/>
</dbReference>
<dbReference type="Gene3D" id="3.90.550.10">
    <property type="entry name" value="Spore Coat Polysaccharide Biosynthesis Protein SpsA, Chain A"/>
    <property type="match status" value="1"/>
</dbReference>
<dbReference type="Proteomes" id="UP000198802">
    <property type="component" value="Unassembled WGS sequence"/>
</dbReference>
<feature type="domain" description="MobA-like NTP transferase" evidence="2">
    <location>
        <begin position="44"/>
        <end position="201"/>
    </location>
</feature>
<evidence type="ECO:0000313" key="3">
    <source>
        <dbReference type="EMBL" id="CUU55578.1"/>
    </source>
</evidence>
<evidence type="ECO:0000259" key="2">
    <source>
        <dbReference type="Pfam" id="PF12804"/>
    </source>
</evidence>
<reference evidence="4" key="1">
    <citation type="submission" date="2015-11" db="EMBL/GenBank/DDBJ databases">
        <authorList>
            <person name="Varghese N."/>
        </authorList>
    </citation>
    <scope>NUCLEOTIDE SEQUENCE [LARGE SCALE GENOMIC DNA]</scope>
    <source>
        <strain evidence="4">DSM 45899</strain>
    </source>
</reference>
<organism evidence="3 4">
    <name type="scientific">Parafrankia irregularis</name>
    <dbReference type="NCBI Taxonomy" id="795642"/>
    <lineage>
        <taxon>Bacteria</taxon>
        <taxon>Bacillati</taxon>
        <taxon>Actinomycetota</taxon>
        <taxon>Actinomycetes</taxon>
        <taxon>Frankiales</taxon>
        <taxon>Frankiaceae</taxon>
        <taxon>Parafrankia</taxon>
    </lineage>
</organism>
<dbReference type="PANTHER" id="PTHR19136">
    <property type="entry name" value="MOLYBDENUM COFACTOR GUANYLYLTRANSFERASE"/>
    <property type="match status" value="1"/>
</dbReference>
<evidence type="ECO:0000313" key="4">
    <source>
        <dbReference type="Proteomes" id="UP000198802"/>
    </source>
</evidence>
<accession>A0A0S4QMA3</accession>
<name>A0A0S4QMA3_9ACTN</name>
<protein>
    <submittedName>
        <fullName evidence="3">Molybdopterin-guanine dinucleotide biosynthesis protein A</fullName>
    </submittedName>
</protein>